<keyword evidence="2" id="KW-0406">Ion transport</keyword>
<dbReference type="RefSeq" id="WP_173034668.1">
    <property type="nucleotide sequence ID" value="NZ_AP022870.1"/>
</dbReference>
<dbReference type="SUPFAM" id="SSF103486">
    <property type="entry name" value="V-type ATP synthase subunit C"/>
    <property type="match status" value="1"/>
</dbReference>
<reference evidence="3 4" key="2">
    <citation type="submission" date="2020-03" db="EMBL/GenBank/DDBJ databases">
        <authorList>
            <person name="Ichikawa N."/>
            <person name="Kimura A."/>
            <person name="Kitahashi Y."/>
            <person name="Uohara A."/>
        </authorList>
    </citation>
    <scope>NUCLEOTIDE SEQUENCE [LARGE SCALE GENOMIC DNA]</scope>
    <source>
        <strain evidence="3 4">NBRC 107702</strain>
    </source>
</reference>
<dbReference type="Pfam" id="PF01992">
    <property type="entry name" value="vATP-synt_AC39"/>
    <property type="match status" value="1"/>
</dbReference>
<dbReference type="EMBL" id="AP022870">
    <property type="protein sequence ID" value="BCB75086.1"/>
    <property type="molecule type" value="Genomic_DNA"/>
</dbReference>
<keyword evidence="4" id="KW-1185">Reference proteome</keyword>
<dbReference type="Proteomes" id="UP000502508">
    <property type="component" value="Chromosome"/>
</dbReference>
<name>A0A6F8XMP7_9ACTN</name>
<proteinExistence type="predicted"/>
<sequence>MSARWVAGSVRAQALARRRLDTERVHTLAASPSAAEAVRSLAASQYGDRMHTDHDVAAVERAVAEALLWNLRVLAGWLPREGAEALRALAGWFEIANVDEHLRALAGEPADPPFRLGHLATAWPQLAAATSPSQLRAALKVSPWHDPGGADPCDIQVGMRLAWAERVASRAPAAAGWARAAAALLVAREGPASGGRLAADATARVVRLLGPAAARAGSLPELATAVPSRVRWVLDGLDRPADLWAAEVRWWRRIAAEGAAMLGRGGFGPEQAVGAAALLAADARLVRAALEAAARGGTREAFDAVA</sequence>
<evidence type="ECO:0000313" key="4">
    <source>
        <dbReference type="Proteomes" id="UP000502508"/>
    </source>
</evidence>
<keyword evidence="1" id="KW-0813">Transport</keyword>
<reference evidence="3 4" key="1">
    <citation type="submission" date="2020-03" db="EMBL/GenBank/DDBJ databases">
        <title>Whole genome shotgun sequence of Phytohabitans flavus NBRC 107702.</title>
        <authorList>
            <person name="Komaki H."/>
            <person name="Tamura T."/>
        </authorList>
    </citation>
    <scope>NUCLEOTIDE SEQUENCE [LARGE SCALE GENOMIC DNA]</scope>
    <source>
        <strain evidence="3 4">NBRC 107702</strain>
    </source>
</reference>
<protein>
    <submittedName>
        <fullName evidence="3">Uncharacterized protein</fullName>
    </submittedName>
</protein>
<dbReference type="GO" id="GO:0046961">
    <property type="term" value="F:proton-transporting ATPase activity, rotational mechanism"/>
    <property type="evidence" value="ECO:0007669"/>
    <property type="project" value="InterPro"/>
</dbReference>
<evidence type="ECO:0000256" key="2">
    <source>
        <dbReference type="ARBA" id="ARBA00023065"/>
    </source>
</evidence>
<evidence type="ECO:0000256" key="1">
    <source>
        <dbReference type="ARBA" id="ARBA00022448"/>
    </source>
</evidence>
<dbReference type="KEGG" id="pfla:Pflav_014960"/>
<evidence type="ECO:0000313" key="3">
    <source>
        <dbReference type="EMBL" id="BCB75086.1"/>
    </source>
</evidence>
<dbReference type="AlphaFoldDB" id="A0A6F8XMP7"/>
<dbReference type="InterPro" id="IPR002843">
    <property type="entry name" value="ATPase_V0-cplx_csu/dsu"/>
</dbReference>
<organism evidence="3 4">
    <name type="scientific">Phytohabitans flavus</name>
    <dbReference type="NCBI Taxonomy" id="1076124"/>
    <lineage>
        <taxon>Bacteria</taxon>
        <taxon>Bacillati</taxon>
        <taxon>Actinomycetota</taxon>
        <taxon>Actinomycetes</taxon>
        <taxon>Micromonosporales</taxon>
        <taxon>Micromonosporaceae</taxon>
    </lineage>
</organism>
<dbReference type="InterPro" id="IPR036079">
    <property type="entry name" value="ATPase_csu/dsu_sf"/>
</dbReference>
<gene>
    <name evidence="3" type="ORF">Pflav_014960</name>
</gene>
<dbReference type="Gene3D" id="1.10.132.50">
    <property type="entry name" value="ATP synthase (C/AC39) subunit, domain 3"/>
    <property type="match status" value="1"/>
</dbReference>
<accession>A0A6F8XMP7</accession>
<dbReference type="InterPro" id="IPR044911">
    <property type="entry name" value="V-type_ATPase_csu/dsu_dom_3"/>
</dbReference>